<gene>
    <name evidence="1" type="ORF">C6570_14885</name>
</gene>
<organism evidence="1 2">
    <name type="scientific">Ottowia oryzae</name>
    <dbReference type="NCBI Taxonomy" id="2109914"/>
    <lineage>
        <taxon>Bacteria</taxon>
        <taxon>Pseudomonadati</taxon>
        <taxon>Pseudomonadota</taxon>
        <taxon>Betaproteobacteria</taxon>
        <taxon>Burkholderiales</taxon>
        <taxon>Comamonadaceae</taxon>
        <taxon>Ottowia</taxon>
    </lineage>
</organism>
<sequence length="160" mass="17007">MDKATQAEFASFVGISEARASQLASDGVLIAGGTLRDWTRAYCERLRGQAAGRASDNDPMLTDERARLVRAKREQAEIQLAEQRGEVIRVDAVRTQLANRLAATRDGLLQIPARVSAVLAAETSSEVVFTTLSDELCKALEGLTGSLESNTALGQGASAS</sequence>
<proteinExistence type="predicted"/>
<accession>A0A2S0MHN3</accession>
<evidence type="ECO:0000313" key="2">
    <source>
        <dbReference type="Proteomes" id="UP000239709"/>
    </source>
</evidence>
<dbReference type="KEGG" id="otk:C6570_14885"/>
<protein>
    <recommendedName>
        <fullName evidence="3">DNA packaging Nu1</fullName>
    </recommendedName>
</protein>
<dbReference type="EMBL" id="CP027666">
    <property type="protein sequence ID" value="AVO35366.1"/>
    <property type="molecule type" value="Genomic_DNA"/>
</dbReference>
<dbReference type="Proteomes" id="UP000239709">
    <property type="component" value="Chromosome"/>
</dbReference>
<reference evidence="1 2" key="1">
    <citation type="submission" date="2018-03" db="EMBL/GenBank/DDBJ databases">
        <title>Genome sequencing of Ottowia sp.</title>
        <authorList>
            <person name="Kim S.-J."/>
            <person name="Heo J."/>
            <person name="Kwon S.-W."/>
        </authorList>
    </citation>
    <scope>NUCLEOTIDE SEQUENCE [LARGE SCALE GENOMIC DNA]</scope>
    <source>
        <strain evidence="1 2">KADR8-3</strain>
    </source>
</reference>
<keyword evidence="2" id="KW-1185">Reference proteome</keyword>
<dbReference type="AlphaFoldDB" id="A0A2S0MHN3"/>
<evidence type="ECO:0008006" key="3">
    <source>
        <dbReference type="Google" id="ProtNLM"/>
    </source>
</evidence>
<name>A0A2S0MHN3_9BURK</name>
<evidence type="ECO:0000313" key="1">
    <source>
        <dbReference type="EMBL" id="AVO35366.1"/>
    </source>
</evidence>